<dbReference type="EMBL" id="KI536312">
    <property type="protein sequence ID" value="ESR60240.1"/>
    <property type="molecule type" value="Genomic_DNA"/>
</dbReference>
<evidence type="ECO:0000256" key="1">
    <source>
        <dbReference type="ARBA" id="ARBA00006997"/>
    </source>
</evidence>
<dbReference type="PANTHER" id="PTHR21087:SF4">
    <property type="entry name" value="INACTIVE SHIKIMATE KINASE LIKE 1, CHLOROPLASTIC-RELATED"/>
    <property type="match status" value="1"/>
</dbReference>
<dbReference type="AlphaFoldDB" id="V4U816"/>
<dbReference type="InterPro" id="IPR027417">
    <property type="entry name" value="P-loop_NTPase"/>
</dbReference>
<dbReference type="PANTHER" id="PTHR21087">
    <property type="entry name" value="SHIKIMATE KINASE"/>
    <property type="match status" value="1"/>
</dbReference>
<name>V4U816_CITCL</name>
<organism evidence="2 3">
    <name type="scientific">Citrus clementina</name>
    <name type="common">Clementine</name>
    <name type="synonym">Citrus deliciosa x Citrus sinensis</name>
    <dbReference type="NCBI Taxonomy" id="85681"/>
    <lineage>
        <taxon>Eukaryota</taxon>
        <taxon>Viridiplantae</taxon>
        <taxon>Streptophyta</taxon>
        <taxon>Embryophyta</taxon>
        <taxon>Tracheophyta</taxon>
        <taxon>Spermatophyta</taxon>
        <taxon>Magnoliopsida</taxon>
        <taxon>eudicotyledons</taxon>
        <taxon>Gunneridae</taxon>
        <taxon>Pentapetalae</taxon>
        <taxon>rosids</taxon>
        <taxon>malvids</taxon>
        <taxon>Sapindales</taxon>
        <taxon>Rutaceae</taxon>
        <taxon>Aurantioideae</taxon>
        <taxon>Citrus</taxon>
    </lineage>
</organism>
<reference evidence="2 3" key="1">
    <citation type="submission" date="2013-10" db="EMBL/GenBank/DDBJ databases">
        <authorList>
            <consortium name="International Citrus Genome Consortium"/>
            <person name="Jenkins J."/>
            <person name="Schmutz J."/>
            <person name="Prochnik S."/>
            <person name="Rokhsar D."/>
            <person name="Gmitter F."/>
            <person name="Ollitrault P."/>
            <person name="Machado M."/>
            <person name="Talon M."/>
            <person name="Wincker P."/>
            <person name="Jaillon O."/>
            <person name="Morgante M."/>
        </authorList>
    </citation>
    <scope>NUCLEOTIDE SEQUENCE</scope>
    <source>
        <strain evidence="3">cv. Clemenules</strain>
    </source>
</reference>
<dbReference type="Gramene" id="ESR60240">
    <property type="protein sequence ID" value="ESR60240"/>
    <property type="gene ID" value="CICLE_v10017811mg"/>
</dbReference>
<keyword evidence="3" id="KW-1185">Reference proteome</keyword>
<protein>
    <submittedName>
        <fullName evidence="2">Uncharacterized protein</fullName>
    </submittedName>
</protein>
<dbReference type="STRING" id="85681.V4U816"/>
<dbReference type="Pfam" id="PF01202">
    <property type="entry name" value="SKI"/>
    <property type="match status" value="1"/>
</dbReference>
<feature type="non-terminal residue" evidence="2">
    <location>
        <position position="1"/>
    </location>
</feature>
<dbReference type="Proteomes" id="UP000030687">
    <property type="component" value="Unassembled WGS sequence"/>
</dbReference>
<dbReference type="KEGG" id="cic:CICLE_v10017811mg"/>
<dbReference type="InterPro" id="IPR031322">
    <property type="entry name" value="Shikimate/glucono_kinase"/>
</dbReference>
<gene>
    <name evidence="2" type="ORF">CICLE_v10017811mg</name>
</gene>
<dbReference type="InParanoid" id="V4U816"/>
<dbReference type="SUPFAM" id="SSF52540">
    <property type="entry name" value="P-loop containing nucleoside triphosphate hydrolases"/>
    <property type="match status" value="1"/>
</dbReference>
<dbReference type="GO" id="GO:0009507">
    <property type="term" value="C:chloroplast"/>
    <property type="evidence" value="ECO:0007669"/>
    <property type="project" value="TreeGrafter"/>
</dbReference>
<sequence length="450" mass="50169">ALNSPSPKTILKKTKKIILNSQSFNVMEVKKNLKIECFNRIYNNFDDKLSDSQMYWAQLAKNPKITNFTEKKSESIYYKKKVQSDSHKLKAMEIIAGTTATTMATQSITPKGLKFDPPFSLLHSQSYAPIRTSLQYSIISRKPRITTRSIADDTTSNTVTKVAAEDPSFAVKKKAADISTELKGTSVFLVGMNNAIKTHLGNFLADALRYYYFDSDSLVFEAAGGESAAKAFRESDEKGYQQAEVIVLDLLGIAVLLFACKLGYFNLDNKVAYIFGDLLLQTEVLKQLSSMGRLVVCAGNGAVQSSANLYEISVIAELAARNFLCLYQLLQTRALLRHGISLWIDVPPGMVARMDHSGFPESEVLPQLFALYKEMRDGYATADATVSLQSNKIYYLIGNGSFFFLTEVASQLGYDDLDAVTTEDMTLEVLKEIEKLTRKKKMMEEAARPF</sequence>
<evidence type="ECO:0000313" key="3">
    <source>
        <dbReference type="Proteomes" id="UP000030687"/>
    </source>
</evidence>
<proteinExistence type="inferred from homology"/>
<comment type="similarity">
    <text evidence="1">Belongs to the shikimate kinase family.</text>
</comment>
<dbReference type="Gene3D" id="3.40.50.300">
    <property type="entry name" value="P-loop containing nucleotide triphosphate hydrolases"/>
    <property type="match status" value="1"/>
</dbReference>
<dbReference type="FunCoup" id="V4U816">
    <property type="interactions" value="834"/>
</dbReference>
<dbReference type="eggNOG" id="ENOG502QSF9">
    <property type="taxonomic scope" value="Eukaryota"/>
</dbReference>
<evidence type="ECO:0000313" key="2">
    <source>
        <dbReference type="EMBL" id="ESR60240.1"/>
    </source>
</evidence>
<accession>V4U816</accession>
<dbReference type="GO" id="GO:0005829">
    <property type="term" value="C:cytosol"/>
    <property type="evidence" value="ECO:0007669"/>
    <property type="project" value="TreeGrafter"/>
</dbReference>